<dbReference type="NCBIfam" id="TIGR00254">
    <property type="entry name" value="GGDEF"/>
    <property type="match status" value="1"/>
</dbReference>
<feature type="domain" description="PAS" evidence="3">
    <location>
        <begin position="230"/>
        <end position="272"/>
    </location>
</feature>
<name>A0A975AL67_9GAMM</name>
<dbReference type="KEGG" id="scyp:JYB88_01980"/>
<dbReference type="InterPro" id="IPR043128">
    <property type="entry name" value="Rev_trsase/Diguanyl_cyclase"/>
</dbReference>
<sequence length="637" mass="71338">MKLIILLLSSVSILVFLLGLFQSEVINGVRTYVQGEGLWAKAEKDSVMLLHRYVDTNDEAIYREFSRSLSVNLGDRRARLALQQTPPDLAAARAGFLAGGNHPDDIDSLISFFLYFQDVSYMREAIAIWTEADEEIARLQQLGEFAFQAHQRGDDDMLQLLQQRVNELNSKLNRLEIDFSGVLSDGSRWVKQVTLYVSVFSMVFLIGIALYISRRITQRLNDTEVQLRFSQNRLNSLLQSELLGILDWDADGGVLDANDVFLNMLGYSREELNAGCLNWRNITPEEFHDADAAAMMQIEREGYCTPFEKEFIHKEGHRVPVYVGGALFDGHSDQGIAFVLDQTLKKEVEQQLRLSASVLEGSRDAIVITDGHGQVIRVNQAYCELTGLAKESLLGRRLDSLFTANGATISELLQTKGYWQGDAELLKRQEQSVPVLGSINSVASDAGDLLYYVAIFVDISDRVVQERKLWDLARYDHLTGLVNKHFYSELVTKALERAKASGNRCAFFFIDLDKFKPVNDSYGHHVGDQLLAAVAERLTTTVRSHDIVSRHGGDEFSIIVEDVGSKENAAMIARKIIANVQKPFHIEGRQIHVSCSVGISLYPDHGHNASGLIRAADQAMYEAKSSAADGYQIYQLM</sequence>
<dbReference type="InterPro" id="IPR000160">
    <property type="entry name" value="GGDEF_dom"/>
</dbReference>
<dbReference type="SUPFAM" id="SSF55073">
    <property type="entry name" value="Nucleotide cyclase"/>
    <property type="match status" value="1"/>
</dbReference>
<dbReference type="RefSeq" id="WP_207325299.1">
    <property type="nucleotide sequence ID" value="NZ_CP071504.1"/>
</dbReference>
<dbReference type="InterPro" id="IPR035965">
    <property type="entry name" value="PAS-like_dom_sf"/>
</dbReference>
<reference evidence="5 6" key="1">
    <citation type="submission" date="2021-03" db="EMBL/GenBank/DDBJ databases">
        <title>Novel species identification of genus Shewanella.</title>
        <authorList>
            <person name="Liu G."/>
            <person name="Zhang Q."/>
        </authorList>
    </citation>
    <scope>NUCLEOTIDE SEQUENCE [LARGE SCALE GENOMIC DNA]</scope>
    <source>
        <strain evidence="5 6">FJAT-53726</strain>
    </source>
</reference>
<dbReference type="SUPFAM" id="SSF55785">
    <property type="entry name" value="PYP-like sensor domain (PAS domain)"/>
    <property type="match status" value="2"/>
</dbReference>
<dbReference type="PROSITE" id="PS50887">
    <property type="entry name" value="GGDEF"/>
    <property type="match status" value="1"/>
</dbReference>
<comment type="cofactor">
    <cofactor evidence="1">
        <name>Mg(2+)</name>
        <dbReference type="ChEBI" id="CHEBI:18420"/>
    </cofactor>
</comment>
<dbReference type="InterPro" id="IPR001610">
    <property type="entry name" value="PAC"/>
</dbReference>
<evidence type="ECO:0000259" key="3">
    <source>
        <dbReference type="PROSITE" id="PS50112"/>
    </source>
</evidence>
<dbReference type="Gene3D" id="3.30.450.20">
    <property type="entry name" value="PAS domain"/>
    <property type="match status" value="2"/>
</dbReference>
<dbReference type="CDD" id="cd00130">
    <property type="entry name" value="PAS"/>
    <property type="match status" value="2"/>
</dbReference>
<dbReference type="SMART" id="SM00267">
    <property type="entry name" value="GGDEF"/>
    <property type="match status" value="1"/>
</dbReference>
<gene>
    <name evidence="5" type="ORF">JYB88_01980</name>
</gene>
<dbReference type="PANTHER" id="PTHR44757">
    <property type="entry name" value="DIGUANYLATE CYCLASE DGCP"/>
    <property type="match status" value="1"/>
</dbReference>
<dbReference type="InterPro" id="IPR000014">
    <property type="entry name" value="PAS"/>
</dbReference>
<keyword evidence="2" id="KW-0812">Transmembrane</keyword>
<dbReference type="Pfam" id="PF00990">
    <property type="entry name" value="GGDEF"/>
    <property type="match status" value="1"/>
</dbReference>
<dbReference type="InterPro" id="IPR029787">
    <property type="entry name" value="Nucleotide_cyclase"/>
</dbReference>
<dbReference type="NCBIfam" id="TIGR00229">
    <property type="entry name" value="sensory_box"/>
    <property type="match status" value="2"/>
</dbReference>
<dbReference type="Gene3D" id="3.30.70.270">
    <property type="match status" value="1"/>
</dbReference>
<feature type="domain" description="GGDEF" evidence="4">
    <location>
        <begin position="503"/>
        <end position="636"/>
    </location>
</feature>
<dbReference type="SMART" id="SM00091">
    <property type="entry name" value="PAS"/>
    <property type="match status" value="2"/>
</dbReference>
<dbReference type="GO" id="GO:0003824">
    <property type="term" value="F:catalytic activity"/>
    <property type="evidence" value="ECO:0007669"/>
    <property type="project" value="UniProtKB-ARBA"/>
</dbReference>
<dbReference type="Proteomes" id="UP000663281">
    <property type="component" value="Chromosome"/>
</dbReference>
<evidence type="ECO:0000256" key="2">
    <source>
        <dbReference type="SAM" id="Phobius"/>
    </source>
</evidence>
<dbReference type="PANTHER" id="PTHR44757:SF2">
    <property type="entry name" value="BIOFILM ARCHITECTURE MAINTENANCE PROTEIN MBAA"/>
    <property type="match status" value="1"/>
</dbReference>
<proteinExistence type="predicted"/>
<evidence type="ECO:0000259" key="4">
    <source>
        <dbReference type="PROSITE" id="PS50887"/>
    </source>
</evidence>
<keyword evidence="6" id="KW-1185">Reference proteome</keyword>
<dbReference type="EMBL" id="CP071504">
    <property type="protein sequence ID" value="QSX30451.1"/>
    <property type="molecule type" value="Genomic_DNA"/>
</dbReference>
<evidence type="ECO:0000313" key="5">
    <source>
        <dbReference type="EMBL" id="QSX30451.1"/>
    </source>
</evidence>
<keyword evidence="2" id="KW-1133">Transmembrane helix</keyword>
<feature type="transmembrane region" description="Helical" evidence="2">
    <location>
        <begin position="193"/>
        <end position="212"/>
    </location>
</feature>
<dbReference type="CDD" id="cd01949">
    <property type="entry name" value="GGDEF"/>
    <property type="match status" value="1"/>
</dbReference>
<keyword evidence="2" id="KW-0472">Membrane</keyword>
<protein>
    <submittedName>
        <fullName evidence="5">Diguanylate cyclase</fullName>
    </submittedName>
</protein>
<dbReference type="PROSITE" id="PS50112">
    <property type="entry name" value="PAS"/>
    <property type="match status" value="2"/>
</dbReference>
<dbReference type="AlphaFoldDB" id="A0A975AL67"/>
<feature type="domain" description="PAS" evidence="3">
    <location>
        <begin position="351"/>
        <end position="396"/>
    </location>
</feature>
<dbReference type="FunFam" id="3.30.70.270:FF:000001">
    <property type="entry name" value="Diguanylate cyclase domain protein"/>
    <property type="match status" value="1"/>
</dbReference>
<dbReference type="Pfam" id="PF13426">
    <property type="entry name" value="PAS_9"/>
    <property type="match status" value="2"/>
</dbReference>
<accession>A0A975AL67</accession>
<evidence type="ECO:0000313" key="6">
    <source>
        <dbReference type="Proteomes" id="UP000663281"/>
    </source>
</evidence>
<evidence type="ECO:0000256" key="1">
    <source>
        <dbReference type="ARBA" id="ARBA00001946"/>
    </source>
</evidence>
<dbReference type="InterPro" id="IPR052155">
    <property type="entry name" value="Biofilm_reg_signaling"/>
</dbReference>
<dbReference type="SMART" id="SM00086">
    <property type="entry name" value="PAC"/>
    <property type="match status" value="2"/>
</dbReference>
<organism evidence="5 6">
    <name type="scientific">Shewanella cyperi</name>
    <dbReference type="NCBI Taxonomy" id="2814292"/>
    <lineage>
        <taxon>Bacteria</taxon>
        <taxon>Pseudomonadati</taxon>
        <taxon>Pseudomonadota</taxon>
        <taxon>Gammaproteobacteria</taxon>
        <taxon>Alteromonadales</taxon>
        <taxon>Shewanellaceae</taxon>
        <taxon>Shewanella</taxon>
    </lineage>
</organism>